<comment type="caution">
    <text evidence="2">The sequence shown here is derived from an EMBL/GenBank/DDBJ whole genome shotgun (WGS) entry which is preliminary data.</text>
</comment>
<evidence type="ECO:0000256" key="1">
    <source>
        <dbReference type="SAM" id="MobiDB-lite"/>
    </source>
</evidence>
<dbReference type="AlphaFoldDB" id="A0A3S5CQJ7"/>
<gene>
    <name evidence="2" type="ORF">PXEA_LOCUS21638</name>
</gene>
<protein>
    <submittedName>
        <fullName evidence="2">Uncharacterized protein</fullName>
    </submittedName>
</protein>
<organism evidence="2 3">
    <name type="scientific">Protopolystoma xenopodis</name>
    <dbReference type="NCBI Taxonomy" id="117903"/>
    <lineage>
        <taxon>Eukaryota</taxon>
        <taxon>Metazoa</taxon>
        <taxon>Spiralia</taxon>
        <taxon>Lophotrochozoa</taxon>
        <taxon>Platyhelminthes</taxon>
        <taxon>Monogenea</taxon>
        <taxon>Polyopisthocotylea</taxon>
        <taxon>Polystomatidea</taxon>
        <taxon>Polystomatidae</taxon>
        <taxon>Protopolystoma</taxon>
    </lineage>
</organism>
<reference evidence="2" key="1">
    <citation type="submission" date="2018-11" db="EMBL/GenBank/DDBJ databases">
        <authorList>
            <consortium name="Pathogen Informatics"/>
        </authorList>
    </citation>
    <scope>NUCLEOTIDE SEQUENCE</scope>
</reference>
<evidence type="ECO:0000313" key="3">
    <source>
        <dbReference type="Proteomes" id="UP000784294"/>
    </source>
</evidence>
<evidence type="ECO:0000313" key="2">
    <source>
        <dbReference type="EMBL" id="VEL28198.1"/>
    </source>
</evidence>
<keyword evidence="3" id="KW-1185">Reference proteome</keyword>
<accession>A0A3S5CQJ7</accession>
<proteinExistence type="predicted"/>
<dbReference type="Proteomes" id="UP000784294">
    <property type="component" value="Unassembled WGS sequence"/>
</dbReference>
<dbReference type="EMBL" id="CAAALY010093116">
    <property type="protein sequence ID" value="VEL28198.1"/>
    <property type="molecule type" value="Genomic_DNA"/>
</dbReference>
<feature type="region of interest" description="Disordered" evidence="1">
    <location>
        <begin position="76"/>
        <end position="95"/>
    </location>
</feature>
<feature type="compositionally biased region" description="Low complexity" evidence="1">
    <location>
        <begin position="83"/>
        <end position="93"/>
    </location>
</feature>
<name>A0A3S5CQJ7_9PLAT</name>
<sequence length="104" mass="11171">MFRSRRLQEYLRGGIVGTFFASIFPSYAINLANIEAGEPLPSLSQGSAFPEVNGVHRGGDEHEHIDLTQAISIPARPTPETASSSGAVPSSHSFEGVLPFYNLV</sequence>